<dbReference type="Proteomes" id="UP000799424">
    <property type="component" value="Unassembled WGS sequence"/>
</dbReference>
<keyword evidence="2" id="KW-1185">Reference proteome</keyword>
<sequence>LISEKSNDVRQTGQVLFGFPRIPGSDLRDRHAVLCVSRSEHALGYLHDFLAQMLQGIGAPLAKIEEAAAYMTPAPRAGILCCADESGNRQAKDPQRHCFIKLYSSLHGKRWTLDPTGATYGLRFDVMAFGNYKISHVLFIAAEYLHAGIDMWILQSRLTLPQMLRLPDRDFRA</sequence>
<proteinExistence type="predicted"/>
<dbReference type="OrthoDB" id="3797767at2759"/>
<name>A0A6A7AG42_9PLEO</name>
<accession>A0A6A7AG42</accession>
<evidence type="ECO:0000313" key="1">
    <source>
        <dbReference type="EMBL" id="KAF2832280.1"/>
    </source>
</evidence>
<reference evidence="1" key="1">
    <citation type="journal article" date="2020" name="Stud. Mycol.">
        <title>101 Dothideomycetes genomes: a test case for predicting lifestyles and emergence of pathogens.</title>
        <authorList>
            <person name="Haridas S."/>
            <person name="Albert R."/>
            <person name="Binder M."/>
            <person name="Bloem J."/>
            <person name="Labutti K."/>
            <person name="Salamov A."/>
            <person name="Andreopoulos B."/>
            <person name="Baker S."/>
            <person name="Barry K."/>
            <person name="Bills G."/>
            <person name="Bluhm B."/>
            <person name="Cannon C."/>
            <person name="Castanera R."/>
            <person name="Culley D."/>
            <person name="Daum C."/>
            <person name="Ezra D."/>
            <person name="Gonzalez J."/>
            <person name="Henrissat B."/>
            <person name="Kuo A."/>
            <person name="Liang C."/>
            <person name="Lipzen A."/>
            <person name="Lutzoni F."/>
            <person name="Magnuson J."/>
            <person name="Mondo S."/>
            <person name="Nolan M."/>
            <person name="Ohm R."/>
            <person name="Pangilinan J."/>
            <person name="Park H.-J."/>
            <person name="Ramirez L."/>
            <person name="Alfaro M."/>
            <person name="Sun H."/>
            <person name="Tritt A."/>
            <person name="Yoshinaga Y."/>
            <person name="Zwiers L.-H."/>
            <person name="Turgeon B."/>
            <person name="Goodwin S."/>
            <person name="Spatafora J."/>
            <person name="Crous P."/>
            <person name="Grigoriev I."/>
        </authorList>
    </citation>
    <scope>NUCLEOTIDE SEQUENCE</scope>
    <source>
        <strain evidence="1">CBS 113818</strain>
    </source>
</reference>
<dbReference type="EMBL" id="MU006217">
    <property type="protein sequence ID" value="KAF2832280.1"/>
    <property type="molecule type" value="Genomic_DNA"/>
</dbReference>
<gene>
    <name evidence="1" type="ORF">CC86DRAFT_268096</name>
</gene>
<feature type="non-terminal residue" evidence="1">
    <location>
        <position position="173"/>
    </location>
</feature>
<evidence type="ECO:0000313" key="2">
    <source>
        <dbReference type="Proteomes" id="UP000799424"/>
    </source>
</evidence>
<organism evidence="1 2">
    <name type="scientific">Ophiobolus disseminans</name>
    <dbReference type="NCBI Taxonomy" id="1469910"/>
    <lineage>
        <taxon>Eukaryota</taxon>
        <taxon>Fungi</taxon>
        <taxon>Dikarya</taxon>
        <taxon>Ascomycota</taxon>
        <taxon>Pezizomycotina</taxon>
        <taxon>Dothideomycetes</taxon>
        <taxon>Pleosporomycetidae</taxon>
        <taxon>Pleosporales</taxon>
        <taxon>Pleosporineae</taxon>
        <taxon>Phaeosphaeriaceae</taxon>
        <taxon>Ophiobolus</taxon>
    </lineage>
</organism>
<feature type="non-terminal residue" evidence="1">
    <location>
        <position position="1"/>
    </location>
</feature>
<dbReference type="AlphaFoldDB" id="A0A6A7AG42"/>
<protein>
    <submittedName>
        <fullName evidence="1">Uncharacterized protein</fullName>
    </submittedName>
</protein>